<keyword evidence="2" id="KW-1185">Reference proteome</keyword>
<reference evidence="1" key="2">
    <citation type="journal article" date="2023" name="Plants (Basel)">
        <title>Annotation of the Turnera subulata (Passifloraceae) Draft Genome Reveals the S-Locus Evolved after the Divergence of Turneroideae from Passifloroideae in a Stepwise Manner.</title>
        <authorList>
            <person name="Henning P.M."/>
            <person name="Roalson E.H."/>
            <person name="Mir W."/>
            <person name="McCubbin A.G."/>
            <person name="Shore J.S."/>
        </authorList>
    </citation>
    <scope>NUCLEOTIDE SEQUENCE</scope>
    <source>
        <strain evidence="1">F60SS</strain>
    </source>
</reference>
<proteinExistence type="predicted"/>
<gene>
    <name evidence="1" type="ORF">Tsubulata_005081</name>
</gene>
<dbReference type="Proteomes" id="UP001141552">
    <property type="component" value="Unassembled WGS sequence"/>
</dbReference>
<comment type="caution">
    <text evidence="1">The sequence shown here is derived from an EMBL/GenBank/DDBJ whole genome shotgun (WGS) entry which is preliminary data.</text>
</comment>
<accession>A0A9Q0J9D3</accession>
<feature type="non-terminal residue" evidence="1">
    <location>
        <position position="1"/>
    </location>
</feature>
<dbReference type="EMBL" id="JAKUCV010004980">
    <property type="protein sequence ID" value="KAJ4833248.1"/>
    <property type="molecule type" value="Genomic_DNA"/>
</dbReference>
<reference evidence="1" key="1">
    <citation type="submission" date="2022-02" db="EMBL/GenBank/DDBJ databases">
        <authorList>
            <person name="Henning P.M."/>
            <person name="McCubbin A.G."/>
            <person name="Shore J.S."/>
        </authorList>
    </citation>
    <scope>NUCLEOTIDE SEQUENCE</scope>
    <source>
        <strain evidence="1">F60SS</strain>
        <tissue evidence="1">Leaves</tissue>
    </source>
</reference>
<evidence type="ECO:0000313" key="2">
    <source>
        <dbReference type="Proteomes" id="UP001141552"/>
    </source>
</evidence>
<evidence type="ECO:0000313" key="1">
    <source>
        <dbReference type="EMBL" id="KAJ4833248.1"/>
    </source>
</evidence>
<name>A0A9Q0J9D3_9ROSI</name>
<organism evidence="1 2">
    <name type="scientific">Turnera subulata</name>
    <dbReference type="NCBI Taxonomy" id="218843"/>
    <lineage>
        <taxon>Eukaryota</taxon>
        <taxon>Viridiplantae</taxon>
        <taxon>Streptophyta</taxon>
        <taxon>Embryophyta</taxon>
        <taxon>Tracheophyta</taxon>
        <taxon>Spermatophyta</taxon>
        <taxon>Magnoliopsida</taxon>
        <taxon>eudicotyledons</taxon>
        <taxon>Gunneridae</taxon>
        <taxon>Pentapetalae</taxon>
        <taxon>rosids</taxon>
        <taxon>fabids</taxon>
        <taxon>Malpighiales</taxon>
        <taxon>Passifloraceae</taxon>
        <taxon>Turnera</taxon>
    </lineage>
</organism>
<protein>
    <submittedName>
        <fullName evidence="1">Uncharacterized protein</fullName>
    </submittedName>
</protein>
<dbReference type="AlphaFoldDB" id="A0A9Q0J9D3"/>
<sequence>MHTSRSTLPESMCAADHFLIFPSCSAYLAVTGRLETMLKLLMKQSGTWRRRRLATPQLHPTMRKLQPCPEQVQLLLAEVPPLLLLHLMGVWHQAHVEAGKGRADL</sequence>